<dbReference type="RefSeq" id="WP_013119392.1">
    <property type="nucleotide sequence ID" value="NZ_LGTE01000016.1"/>
</dbReference>
<dbReference type="AlphaFoldDB" id="A0A0L6W241"/>
<dbReference type="Gene3D" id="1.20.1290.10">
    <property type="entry name" value="AhpD-like"/>
    <property type="match status" value="1"/>
</dbReference>
<dbReference type="GO" id="GO:0051920">
    <property type="term" value="F:peroxiredoxin activity"/>
    <property type="evidence" value="ECO:0007669"/>
    <property type="project" value="InterPro"/>
</dbReference>
<dbReference type="PANTHER" id="PTHR33930">
    <property type="entry name" value="ALKYL HYDROPEROXIDE REDUCTASE AHPD"/>
    <property type="match status" value="1"/>
</dbReference>
<gene>
    <name evidence="2" type="ORF">Tfer_2254</name>
</gene>
<comment type="caution">
    <text evidence="2">The sequence shown here is derived from an EMBL/GenBank/DDBJ whole genome shotgun (WGS) entry which is preliminary data.</text>
</comment>
<dbReference type="PANTHER" id="PTHR33930:SF2">
    <property type="entry name" value="BLR3452 PROTEIN"/>
    <property type="match status" value="1"/>
</dbReference>
<dbReference type="Proteomes" id="UP000037175">
    <property type="component" value="Unassembled WGS sequence"/>
</dbReference>
<protein>
    <submittedName>
        <fullName evidence="2">Carboxymuconolactone decarboxylase</fullName>
    </submittedName>
</protein>
<proteinExistence type="predicted"/>
<dbReference type="InterPro" id="IPR003779">
    <property type="entry name" value="CMD-like"/>
</dbReference>
<dbReference type="SUPFAM" id="SSF69118">
    <property type="entry name" value="AhpD-like"/>
    <property type="match status" value="1"/>
</dbReference>
<dbReference type="EMBL" id="LGTE01000016">
    <property type="protein sequence ID" value="KNZ69149.1"/>
    <property type="molecule type" value="Genomic_DNA"/>
</dbReference>
<dbReference type="InterPro" id="IPR029032">
    <property type="entry name" value="AhpD-like"/>
</dbReference>
<keyword evidence="3" id="KW-1185">Reference proteome</keyword>
<organism evidence="2 3">
    <name type="scientific">Thermincola ferriacetica</name>
    <dbReference type="NCBI Taxonomy" id="281456"/>
    <lineage>
        <taxon>Bacteria</taxon>
        <taxon>Bacillati</taxon>
        <taxon>Bacillota</taxon>
        <taxon>Clostridia</taxon>
        <taxon>Eubacteriales</taxon>
        <taxon>Thermincolaceae</taxon>
        <taxon>Thermincola</taxon>
    </lineage>
</organism>
<reference evidence="3" key="1">
    <citation type="submission" date="2015-07" db="EMBL/GenBank/DDBJ databases">
        <title>Complete Genome of Thermincola ferriacetica strain Z-0001T.</title>
        <authorList>
            <person name="Lusk B."/>
            <person name="Badalamenti J.P."/>
            <person name="Parameswaran P."/>
            <person name="Bond D.R."/>
            <person name="Torres C.I."/>
        </authorList>
    </citation>
    <scope>NUCLEOTIDE SEQUENCE [LARGE SCALE GENOMIC DNA]</scope>
    <source>
        <strain evidence="3">Z-0001</strain>
    </source>
</reference>
<dbReference type="Pfam" id="PF02627">
    <property type="entry name" value="CMD"/>
    <property type="match status" value="1"/>
</dbReference>
<feature type="domain" description="Carboxymuconolactone decarboxylase-like" evidence="1">
    <location>
        <begin position="16"/>
        <end position="97"/>
    </location>
</feature>
<evidence type="ECO:0000313" key="3">
    <source>
        <dbReference type="Proteomes" id="UP000037175"/>
    </source>
</evidence>
<name>A0A0L6W241_9FIRM</name>
<evidence type="ECO:0000313" key="2">
    <source>
        <dbReference type="EMBL" id="KNZ69149.1"/>
    </source>
</evidence>
<accession>A0A0L6W241</accession>
<evidence type="ECO:0000259" key="1">
    <source>
        <dbReference type="Pfam" id="PF02627"/>
    </source>
</evidence>
<sequence>MNVLPFIAAIKDRDEKFYELMKGLQELVYSDSSLDMKTKLMISLAVDAAMGADEGVKSISNILRQMGVTDEQIAEVLRITYFTKANSTLVTSMAAFEK</sequence>